<evidence type="ECO:0008006" key="4">
    <source>
        <dbReference type="Google" id="ProtNLM"/>
    </source>
</evidence>
<keyword evidence="3" id="KW-1185">Reference proteome</keyword>
<dbReference type="Proteomes" id="UP000419144">
    <property type="component" value="Unassembled WGS sequence"/>
</dbReference>
<dbReference type="VEuPathDB" id="TriTrypDB:LtaPh_2312300"/>
<evidence type="ECO:0000313" key="3">
    <source>
        <dbReference type="Proteomes" id="UP000419144"/>
    </source>
</evidence>
<feature type="compositionally biased region" description="Basic and acidic residues" evidence="1">
    <location>
        <begin position="86"/>
        <end position="101"/>
    </location>
</feature>
<proteinExistence type="predicted"/>
<protein>
    <recommendedName>
        <fullName evidence="4">BAR domain-containing protein</fullName>
    </recommendedName>
</protein>
<reference evidence="2" key="1">
    <citation type="submission" date="2019-11" db="EMBL/GenBank/DDBJ databases">
        <title>Leishmania tarentolae CDS.</title>
        <authorList>
            <person name="Goto Y."/>
            <person name="Yamagishi J."/>
        </authorList>
    </citation>
    <scope>NUCLEOTIDE SEQUENCE [LARGE SCALE GENOMIC DNA]</scope>
    <source>
        <strain evidence="2">Parrot Tar II</strain>
    </source>
</reference>
<dbReference type="AlphaFoldDB" id="A0A640KMU0"/>
<name>A0A640KMU0_LEITA</name>
<dbReference type="OrthoDB" id="261955at2759"/>
<dbReference type="PANTHER" id="PTHR38148">
    <property type="entry name" value="BAR DOMAIN-CONTAINING PROTEIN"/>
    <property type="match status" value="1"/>
</dbReference>
<evidence type="ECO:0000313" key="2">
    <source>
        <dbReference type="EMBL" id="GET88759.1"/>
    </source>
</evidence>
<gene>
    <name evidence="2" type="ORF">LtaPh_2312300</name>
</gene>
<sequence>MGNNNSRADKLTADDRGGANSEFVYRYQTVKKLKQSYVMLRKNISTVAMTMELTPQHLREVGTGYSNVCACLKHGSSGGANLRRQGQAEDGERAPNSHPRVDRELADESYQGFQTFCNAMDDVKTGACVTYRTTIHERITVELDRRLVSTKNALKQGSKTMRTMNRLTKAQKDVSQRERAAMRKGKDLSSSKSYSKAFEKRNAAESSYKAQLEAFDELYENVMAESQEFCASTTDIFLDCVVGYYREIISTIDFADTPESSRLRSCFSSRAKEVSVPDASGAMLCEMPVENKDGNRSLASTEPLKCD</sequence>
<accession>A0A640KMU0</accession>
<feature type="region of interest" description="Disordered" evidence="1">
    <location>
        <begin position="80"/>
        <end position="101"/>
    </location>
</feature>
<organism evidence="2 3">
    <name type="scientific">Leishmania tarentolae</name>
    <name type="common">Sauroleishmania tarentolae</name>
    <dbReference type="NCBI Taxonomy" id="5689"/>
    <lineage>
        <taxon>Eukaryota</taxon>
        <taxon>Discoba</taxon>
        <taxon>Euglenozoa</taxon>
        <taxon>Kinetoplastea</taxon>
        <taxon>Metakinetoplastina</taxon>
        <taxon>Trypanosomatida</taxon>
        <taxon>Trypanosomatidae</taxon>
        <taxon>Leishmaniinae</taxon>
        <taxon>Leishmania</taxon>
        <taxon>lizard Leishmania</taxon>
    </lineage>
</organism>
<comment type="caution">
    <text evidence="2">The sequence shown here is derived from an EMBL/GenBank/DDBJ whole genome shotgun (WGS) entry which is preliminary data.</text>
</comment>
<dbReference type="EMBL" id="BLBS01000030">
    <property type="protein sequence ID" value="GET88759.1"/>
    <property type="molecule type" value="Genomic_DNA"/>
</dbReference>
<evidence type="ECO:0000256" key="1">
    <source>
        <dbReference type="SAM" id="MobiDB-lite"/>
    </source>
</evidence>
<dbReference type="PANTHER" id="PTHR38148:SF3">
    <property type="entry name" value="BAR DOMAIN-CONTAINING PROTEIN"/>
    <property type="match status" value="1"/>
</dbReference>